<name>A0A7S9DW99_9ALTE</name>
<dbReference type="Gene3D" id="2.60.120.260">
    <property type="entry name" value="Galactose-binding domain-like"/>
    <property type="match status" value="1"/>
</dbReference>
<organism evidence="2 3">
    <name type="scientific">Salinimonas marina</name>
    <dbReference type="NCBI Taxonomy" id="2785918"/>
    <lineage>
        <taxon>Bacteria</taxon>
        <taxon>Pseudomonadati</taxon>
        <taxon>Pseudomonadota</taxon>
        <taxon>Gammaproteobacteria</taxon>
        <taxon>Alteromonadales</taxon>
        <taxon>Alteromonadaceae</taxon>
        <taxon>Alteromonas/Salinimonas group</taxon>
        <taxon>Salinimonas</taxon>
    </lineage>
</organism>
<gene>
    <name evidence="2" type="ORF">IT774_13620</name>
</gene>
<evidence type="ECO:0000313" key="3">
    <source>
        <dbReference type="Proteomes" id="UP000595095"/>
    </source>
</evidence>
<dbReference type="EMBL" id="CP064795">
    <property type="protein sequence ID" value="QPG05154.1"/>
    <property type="molecule type" value="Genomic_DNA"/>
</dbReference>
<evidence type="ECO:0008006" key="4">
    <source>
        <dbReference type="Google" id="ProtNLM"/>
    </source>
</evidence>
<sequence>MNYKILCITALLYLVALPANATLILTGPGGSSVDTNPASVFSLTTTESGTISDLNFFIGIDAGCCAYDNTVELTHVESGTTARIWTTGFETGWQFGDILSATFDDESSNVFFQTALRDSDDYSILPGADFQAESMLSIFDGLDVFGTWQLSILDVEVPGENDVLLTWGIEVETINVPENTTFFMFLVAFLLAHRFR</sequence>
<dbReference type="AlphaFoldDB" id="A0A7S9DW99"/>
<dbReference type="KEGG" id="smaa:IT774_13620"/>
<dbReference type="RefSeq" id="WP_195810245.1">
    <property type="nucleotide sequence ID" value="NZ_CP064795.1"/>
</dbReference>
<accession>A0A7S9DW99</accession>
<protein>
    <recommendedName>
        <fullName evidence="4">P/Homo B domain-containing protein</fullName>
    </recommendedName>
</protein>
<evidence type="ECO:0000313" key="2">
    <source>
        <dbReference type="EMBL" id="QPG05154.1"/>
    </source>
</evidence>
<feature type="signal peptide" evidence="1">
    <location>
        <begin position="1"/>
        <end position="21"/>
    </location>
</feature>
<evidence type="ECO:0000256" key="1">
    <source>
        <dbReference type="SAM" id="SignalP"/>
    </source>
</evidence>
<feature type="chain" id="PRO_5032771523" description="P/Homo B domain-containing protein" evidence="1">
    <location>
        <begin position="22"/>
        <end position="196"/>
    </location>
</feature>
<dbReference type="Proteomes" id="UP000595095">
    <property type="component" value="Chromosome"/>
</dbReference>
<reference evidence="2 3" key="1">
    <citation type="submission" date="2020-11" db="EMBL/GenBank/DDBJ databases">
        <title>Complete genome sequence for Salinimonas sp. strain G2-b.</title>
        <authorList>
            <person name="Park S.-J."/>
        </authorList>
    </citation>
    <scope>NUCLEOTIDE SEQUENCE [LARGE SCALE GENOMIC DNA]</scope>
    <source>
        <strain evidence="2 3">G2-b</strain>
    </source>
</reference>
<keyword evidence="1" id="KW-0732">Signal</keyword>
<keyword evidence="3" id="KW-1185">Reference proteome</keyword>
<proteinExistence type="predicted"/>